<dbReference type="InterPro" id="IPR000433">
    <property type="entry name" value="Znf_ZZ"/>
</dbReference>
<dbReference type="Gene3D" id="3.30.60.90">
    <property type="match status" value="1"/>
</dbReference>
<dbReference type="SUPFAM" id="SSF57850">
    <property type="entry name" value="RING/U-box"/>
    <property type="match status" value="1"/>
</dbReference>
<feature type="compositionally biased region" description="Pro residues" evidence="4">
    <location>
        <begin position="155"/>
        <end position="170"/>
    </location>
</feature>
<evidence type="ECO:0000313" key="8">
    <source>
        <dbReference type="Proteomes" id="UP000469558"/>
    </source>
</evidence>
<evidence type="ECO:0000259" key="5">
    <source>
        <dbReference type="Pfam" id="PF00569"/>
    </source>
</evidence>
<organism evidence="7 8">
    <name type="scientific">Lachnellula suecica</name>
    <dbReference type="NCBI Taxonomy" id="602035"/>
    <lineage>
        <taxon>Eukaryota</taxon>
        <taxon>Fungi</taxon>
        <taxon>Dikarya</taxon>
        <taxon>Ascomycota</taxon>
        <taxon>Pezizomycotina</taxon>
        <taxon>Leotiomycetes</taxon>
        <taxon>Helotiales</taxon>
        <taxon>Lachnaceae</taxon>
        <taxon>Lachnellula</taxon>
    </lineage>
</organism>
<evidence type="ECO:0000256" key="2">
    <source>
        <dbReference type="ARBA" id="ARBA00022771"/>
    </source>
</evidence>
<name>A0A8T9CH36_9HELO</name>
<evidence type="ECO:0000256" key="4">
    <source>
        <dbReference type="SAM" id="MobiDB-lite"/>
    </source>
</evidence>
<proteinExistence type="predicted"/>
<feature type="region of interest" description="Disordered" evidence="4">
    <location>
        <begin position="377"/>
        <end position="409"/>
    </location>
</feature>
<accession>A0A8T9CH36</accession>
<dbReference type="GO" id="GO:0008270">
    <property type="term" value="F:zinc ion binding"/>
    <property type="evidence" value="ECO:0007669"/>
    <property type="project" value="UniProtKB-KW"/>
</dbReference>
<keyword evidence="2" id="KW-0863">Zinc-finger</keyword>
<dbReference type="Pfam" id="PF00569">
    <property type="entry name" value="ZZ"/>
    <property type="match status" value="1"/>
</dbReference>
<feature type="domain" description="ZZ-type" evidence="5">
    <location>
        <begin position="7"/>
        <end position="50"/>
    </location>
</feature>
<sequence>MGDENIGKPYSCGSCTDIIPTQRARIQCHTCTDFHLCANCFVIKQFSKPHIDSHPTMVVKESGIIVPAAPGFSARPPPPLPPRQNQATDAIAAESEIPMANWGALWSLMKAPLERRKKQGSVDDSVKSTQVEPTDPPSPAPTASGGLAVNEDLPKPPQTPMSPFPLPPPKPVRRTTGMEPGEAPSYQQPSQWEPLFEADSTPTANFVALMSTIFNHLDPEQTGYLSPEIYSGFLEVQGYSLNSNISDSKGKRAIEKKGREHPEVGDLELGIYFSDLGISHTLASRQKLSTPEVEEPTAGEEKIKDSMKFGANMPMISRQGFIDLSATEYLIDPTKAHEHLGRAVSIYGTWKGLGPMPRDALPDSSIPKSLQTEKEVLEDQNIRDDKQAELQGSPVSEEPNNKVPMKLKGGEKKVEALVQKEEFVDVDFSEGKGKGGDEAESGKESRDSKKDKKVEKGPNKDDDQKEHQE</sequence>
<feature type="region of interest" description="Disordered" evidence="4">
    <location>
        <begin position="116"/>
        <end position="188"/>
    </location>
</feature>
<dbReference type="Pfam" id="PF24355">
    <property type="entry name" value="DUF7514"/>
    <property type="match status" value="1"/>
</dbReference>
<gene>
    <name evidence="7" type="ORF">LSUE1_G001405</name>
</gene>
<dbReference type="InterPro" id="IPR055936">
    <property type="entry name" value="DUF7514"/>
</dbReference>
<dbReference type="EMBL" id="QGMK01000055">
    <property type="protein sequence ID" value="TVY84781.1"/>
    <property type="molecule type" value="Genomic_DNA"/>
</dbReference>
<evidence type="ECO:0000259" key="6">
    <source>
        <dbReference type="Pfam" id="PF24355"/>
    </source>
</evidence>
<evidence type="ECO:0000313" key="7">
    <source>
        <dbReference type="EMBL" id="TVY84781.1"/>
    </source>
</evidence>
<keyword evidence="1" id="KW-0479">Metal-binding</keyword>
<reference evidence="7 8" key="1">
    <citation type="submission" date="2018-05" db="EMBL/GenBank/DDBJ databases">
        <title>Genome sequencing and assembly of the regulated plant pathogen Lachnellula willkommii and related sister species for the development of diagnostic species identification markers.</title>
        <authorList>
            <person name="Giroux E."/>
            <person name="Bilodeau G."/>
        </authorList>
    </citation>
    <scope>NUCLEOTIDE SEQUENCE [LARGE SCALE GENOMIC DNA]</scope>
    <source>
        <strain evidence="7 8">CBS 268.59</strain>
    </source>
</reference>
<keyword evidence="8" id="KW-1185">Reference proteome</keyword>
<feature type="region of interest" description="Disordered" evidence="4">
    <location>
        <begin position="423"/>
        <end position="469"/>
    </location>
</feature>
<feature type="domain" description="DUF7514" evidence="6">
    <location>
        <begin position="194"/>
        <end position="368"/>
    </location>
</feature>
<keyword evidence="3" id="KW-0862">Zinc</keyword>
<evidence type="ECO:0000256" key="1">
    <source>
        <dbReference type="ARBA" id="ARBA00022723"/>
    </source>
</evidence>
<dbReference type="Proteomes" id="UP000469558">
    <property type="component" value="Unassembled WGS sequence"/>
</dbReference>
<dbReference type="OrthoDB" id="7873042at2759"/>
<dbReference type="AlphaFoldDB" id="A0A8T9CH36"/>
<protein>
    <recommendedName>
        <fullName evidence="9">ZZ-type domain-containing protein</fullName>
    </recommendedName>
</protein>
<dbReference type="InterPro" id="IPR043145">
    <property type="entry name" value="Znf_ZZ_sf"/>
</dbReference>
<comment type="caution">
    <text evidence="7">The sequence shown here is derived from an EMBL/GenBank/DDBJ whole genome shotgun (WGS) entry which is preliminary data.</text>
</comment>
<evidence type="ECO:0000256" key="3">
    <source>
        <dbReference type="ARBA" id="ARBA00022833"/>
    </source>
</evidence>
<evidence type="ECO:0008006" key="9">
    <source>
        <dbReference type="Google" id="ProtNLM"/>
    </source>
</evidence>
<feature type="compositionally biased region" description="Basic and acidic residues" evidence="4">
    <location>
        <begin position="377"/>
        <end position="388"/>
    </location>
</feature>